<dbReference type="AlphaFoldDB" id="A0A3B6VK49"/>
<dbReference type="PANTHER" id="PTHR34184:SF4">
    <property type="entry name" value="UPF0718 PROTEIN YCGR"/>
    <property type="match status" value="1"/>
</dbReference>
<gene>
    <name evidence="8" type="ORF">BPP43_04930</name>
</gene>
<proteinExistence type="inferred from homology"/>
<feature type="transmembrane region" description="Helical" evidence="7">
    <location>
        <begin position="183"/>
        <end position="206"/>
    </location>
</feature>
<dbReference type="GO" id="GO:0005886">
    <property type="term" value="C:plasma membrane"/>
    <property type="evidence" value="ECO:0007669"/>
    <property type="project" value="UniProtKB-SubCell"/>
</dbReference>
<feature type="transmembrane region" description="Helical" evidence="7">
    <location>
        <begin position="12"/>
        <end position="34"/>
    </location>
</feature>
<keyword evidence="9" id="KW-1185">Reference proteome</keyword>
<protein>
    <submittedName>
        <fullName evidence="8">Permease</fullName>
    </submittedName>
</protein>
<dbReference type="NCBIfam" id="NF040736">
    <property type="entry name" value="efflux_SaoE"/>
    <property type="match status" value="1"/>
</dbReference>
<sequence length="368" mass="40582">MIIRFLYVFWDFLVISSEWIVISLILSGIIHAFVRPQVLQKSIGNKKISSLMKTTISGAILPICSCGVLPLALSLYRTGAYLGPTLSFLVATPIINPAAIIVAFAMLGKKVTFIYILCGIFLPLIIGILGNIFGGKELIAPEVLKLQSMNIKIPENTYVDKTPWYKKLYNGILWGFNNLGIEISRFILVGTLFGAILLTVVPQSFVMQYLSNPKLVSIIGITLVGCMMYVCALGHIPFIAALISAGASPGIAITFLITGVATNISELISIYKLIGKRTLIIYLFSMLFFGILIGYITNILLANNFIPIFDLSSSSKQIELANNINITFPDWFKNICAVVVLFMGLYSWFMIIVKKIKVLISRGKEVKC</sequence>
<keyword evidence="6 7" id="KW-0472">Membrane</keyword>
<dbReference type="EMBL" id="CP002873">
    <property type="protein sequence ID" value="AGA66250.1"/>
    <property type="molecule type" value="Genomic_DNA"/>
</dbReference>
<feature type="transmembrane region" description="Helical" evidence="7">
    <location>
        <begin position="280"/>
        <end position="301"/>
    </location>
</feature>
<evidence type="ECO:0000313" key="9">
    <source>
        <dbReference type="Proteomes" id="UP000010793"/>
    </source>
</evidence>
<keyword evidence="4 7" id="KW-0812">Transmembrane</keyword>
<feature type="transmembrane region" description="Helical" evidence="7">
    <location>
        <begin position="249"/>
        <end position="268"/>
    </location>
</feature>
<dbReference type="InterPro" id="IPR052923">
    <property type="entry name" value="UPF0718"/>
</dbReference>
<evidence type="ECO:0000256" key="5">
    <source>
        <dbReference type="ARBA" id="ARBA00022989"/>
    </source>
</evidence>
<evidence type="ECO:0000256" key="7">
    <source>
        <dbReference type="SAM" id="Phobius"/>
    </source>
</evidence>
<feature type="transmembrane region" description="Helical" evidence="7">
    <location>
        <begin position="55"/>
        <end position="76"/>
    </location>
</feature>
<evidence type="ECO:0000256" key="6">
    <source>
        <dbReference type="ARBA" id="ARBA00023136"/>
    </source>
</evidence>
<dbReference type="InterPro" id="IPR005524">
    <property type="entry name" value="DUF318"/>
</dbReference>
<dbReference type="Pfam" id="PF03773">
    <property type="entry name" value="ArsP_1"/>
    <property type="match status" value="1"/>
</dbReference>
<dbReference type="PANTHER" id="PTHR34184">
    <property type="entry name" value="UPF0718 PROTEIN YCGR"/>
    <property type="match status" value="1"/>
</dbReference>
<evidence type="ECO:0000256" key="3">
    <source>
        <dbReference type="ARBA" id="ARBA00022475"/>
    </source>
</evidence>
<evidence type="ECO:0000313" key="8">
    <source>
        <dbReference type="EMBL" id="AGA66250.1"/>
    </source>
</evidence>
<name>A0A3B6VK49_BRAPL</name>
<comment type="subcellular location">
    <subcellularLocation>
        <location evidence="1">Cell membrane</location>
        <topology evidence="1">Multi-pass membrane protein</topology>
    </subcellularLocation>
</comment>
<feature type="transmembrane region" description="Helical" evidence="7">
    <location>
        <begin position="218"/>
        <end position="243"/>
    </location>
</feature>
<dbReference type="Proteomes" id="UP000010793">
    <property type="component" value="Chromosome"/>
</dbReference>
<reference evidence="8 9" key="1">
    <citation type="journal article" date="2013" name="Genome Announc.">
        <title>Complete Genome Sequence of the Porcine Strain Brachyspira pilosicoli P43/6/78(T.).</title>
        <authorList>
            <person name="Lin C."/>
            <person name="den Bakker H.C."/>
            <person name="Suzuki H."/>
            <person name="Lefebure T."/>
            <person name="Ponnala L."/>
            <person name="Sun Q."/>
            <person name="Stanhope M.J."/>
            <person name="Wiedmann M."/>
            <person name="Duhamel G.E."/>
        </authorList>
    </citation>
    <scope>NUCLEOTIDE SEQUENCE [LARGE SCALE GENOMIC DNA]</scope>
    <source>
        <strain evidence="8 9">P43/6/78</strain>
    </source>
</reference>
<accession>A0A3B6VK49</accession>
<dbReference type="RefSeq" id="WP_015274311.1">
    <property type="nucleotide sequence ID" value="NC_019908.1"/>
</dbReference>
<feature type="transmembrane region" description="Helical" evidence="7">
    <location>
        <begin position="331"/>
        <end position="353"/>
    </location>
</feature>
<feature type="transmembrane region" description="Helical" evidence="7">
    <location>
        <begin position="88"/>
        <end position="107"/>
    </location>
</feature>
<evidence type="ECO:0000256" key="2">
    <source>
        <dbReference type="ARBA" id="ARBA00006386"/>
    </source>
</evidence>
<comment type="similarity">
    <text evidence="2">Belongs to the UPF0718 family.</text>
</comment>
<keyword evidence="5 7" id="KW-1133">Transmembrane helix</keyword>
<dbReference type="KEGG" id="bpip:BPP43_04930"/>
<organism evidence="8 9">
    <name type="scientific">Brachyspira pilosicoli P43/6/78</name>
    <dbReference type="NCBI Taxonomy" id="1042417"/>
    <lineage>
        <taxon>Bacteria</taxon>
        <taxon>Pseudomonadati</taxon>
        <taxon>Spirochaetota</taxon>
        <taxon>Spirochaetia</taxon>
        <taxon>Brachyspirales</taxon>
        <taxon>Brachyspiraceae</taxon>
        <taxon>Brachyspira</taxon>
    </lineage>
</organism>
<feature type="transmembrane region" description="Helical" evidence="7">
    <location>
        <begin position="114"/>
        <end position="134"/>
    </location>
</feature>
<keyword evidence="3" id="KW-1003">Cell membrane</keyword>
<evidence type="ECO:0000256" key="1">
    <source>
        <dbReference type="ARBA" id="ARBA00004651"/>
    </source>
</evidence>
<evidence type="ECO:0000256" key="4">
    <source>
        <dbReference type="ARBA" id="ARBA00022692"/>
    </source>
</evidence>